<dbReference type="SMART" id="SM00387">
    <property type="entry name" value="HATPase_c"/>
    <property type="match status" value="1"/>
</dbReference>
<dbReference type="InterPro" id="IPR004358">
    <property type="entry name" value="Sig_transdc_His_kin-like_C"/>
</dbReference>
<keyword evidence="14" id="KW-1185">Reference proteome</keyword>
<dbReference type="SUPFAM" id="SSF52172">
    <property type="entry name" value="CheY-like"/>
    <property type="match status" value="1"/>
</dbReference>
<dbReference type="InterPro" id="IPR003594">
    <property type="entry name" value="HATPase_dom"/>
</dbReference>
<dbReference type="PANTHER" id="PTHR45339">
    <property type="entry name" value="HYBRID SIGNAL TRANSDUCTION HISTIDINE KINASE J"/>
    <property type="match status" value="1"/>
</dbReference>
<evidence type="ECO:0000259" key="11">
    <source>
        <dbReference type="PROSITE" id="PS50109"/>
    </source>
</evidence>
<dbReference type="EC" id="2.7.13.3" evidence="2"/>
<evidence type="ECO:0000256" key="10">
    <source>
        <dbReference type="SAM" id="Coils"/>
    </source>
</evidence>
<dbReference type="eggNOG" id="COG0784">
    <property type="taxonomic scope" value="Bacteria"/>
</dbReference>
<proteinExistence type="predicted"/>
<dbReference type="Pfam" id="PF00512">
    <property type="entry name" value="HisKA"/>
    <property type="match status" value="1"/>
</dbReference>
<dbReference type="InterPro" id="IPR001789">
    <property type="entry name" value="Sig_transdc_resp-reg_receiver"/>
</dbReference>
<evidence type="ECO:0000259" key="12">
    <source>
        <dbReference type="PROSITE" id="PS50110"/>
    </source>
</evidence>
<dbReference type="KEGG" id="dak:DaAHT2_1343"/>
<keyword evidence="10" id="KW-0175">Coiled coil</keyword>
<evidence type="ECO:0000256" key="1">
    <source>
        <dbReference type="ARBA" id="ARBA00000085"/>
    </source>
</evidence>
<dbReference type="Gene3D" id="3.30.565.10">
    <property type="entry name" value="Histidine kinase-like ATPase, C-terminal domain"/>
    <property type="match status" value="1"/>
</dbReference>
<keyword evidence="3 9" id="KW-0597">Phosphoprotein</keyword>
<dbReference type="OrthoDB" id="9816309at2"/>
<comment type="catalytic activity">
    <reaction evidence="1">
        <text>ATP + protein L-histidine = ADP + protein N-phospho-L-histidine.</text>
        <dbReference type="EC" id="2.7.13.3"/>
    </reaction>
</comment>
<dbReference type="InterPro" id="IPR011006">
    <property type="entry name" value="CheY-like_superfamily"/>
</dbReference>
<organism evidence="13 14">
    <name type="scientific">Desulfurivibrio alkaliphilus (strain DSM 19089 / UNIQEM U267 / AHT2)</name>
    <dbReference type="NCBI Taxonomy" id="589865"/>
    <lineage>
        <taxon>Bacteria</taxon>
        <taxon>Pseudomonadati</taxon>
        <taxon>Thermodesulfobacteriota</taxon>
        <taxon>Desulfobulbia</taxon>
        <taxon>Desulfobulbales</taxon>
        <taxon>Desulfobulbaceae</taxon>
        <taxon>Desulfurivibrio</taxon>
    </lineage>
</organism>
<dbReference type="InParanoid" id="D6Z3B3"/>
<gene>
    <name evidence="13" type="ordered locus">DaAHT2_1343</name>
</gene>
<feature type="coiled-coil region" evidence="10">
    <location>
        <begin position="174"/>
        <end position="208"/>
    </location>
</feature>
<protein>
    <recommendedName>
        <fullName evidence="2">histidine kinase</fullName>
        <ecNumber evidence="2">2.7.13.3</ecNumber>
    </recommendedName>
</protein>
<dbReference type="FunFam" id="3.30.565.10:FF:000078">
    <property type="entry name" value="Two-component sensor histidine kinase"/>
    <property type="match status" value="1"/>
</dbReference>
<evidence type="ECO:0000256" key="6">
    <source>
        <dbReference type="ARBA" id="ARBA00022777"/>
    </source>
</evidence>
<evidence type="ECO:0000256" key="3">
    <source>
        <dbReference type="ARBA" id="ARBA00022553"/>
    </source>
</evidence>
<keyword evidence="8" id="KW-0902">Two-component regulatory system</keyword>
<dbReference type="PROSITE" id="PS50110">
    <property type="entry name" value="RESPONSE_REGULATORY"/>
    <property type="match status" value="1"/>
</dbReference>
<evidence type="ECO:0000313" key="13">
    <source>
        <dbReference type="EMBL" id="ADH86038.1"/>
    </source>
</evidence>
<dbReference type="STRING" id="589865.DaAHT2_1343"/>
<dbReference type="InterPro" id="IPR036890">
    <property type="entry name" value="HATPase_C_sf"/>
</dbReference>
<dbReference type="PANTHER" id="PTHR45339:SF1">
    <property type="entry name" value="HYBRID SIGNAL TRANSDUCTION HISTIDINE KINASE J"/>
    <property type="match status" value="1"/>
</dbReference>
<feature type="modified residue" description="4-aspartylphosphate" evidence="9">
    <location>
        <position position="515"/>
    </location>
</feature>
<feature type="domain" description="Histidine kinase" evidence="11">
    <location>
        <begin position="215"/>
        <end position="439"/>
    </location>
</feature>
<dbReference type="Gene3D" id="3.40.50.2300">
    <property type="match status" value="1"/>
</dbReference>
<dbReference type="SUPFAM" id="SSF47384">
    <property type="entry name" value="Homodimeric domain of signal transducing histidine kinase"/>
    <property type="match status" value="1"/>
</dbReference>
<evidence type="ECO:0000256" key="8">
    <source>
        <dbReference type="ARBA" id="ARBA00023012"/>
    </source>
</evidence>
<dbReference type="FunFam" id="1.10.287.130:FF:000002">
    <property type="entry name" value="Two-component osmosensing histidine kinase"/>
    <property type="match status" value="1"/>
</dbReference>
<dbReference type="PRINTS" id="PR00344">
    <property type="entry name" value="BCTRLSENSOR"/>
</dbReference>
<evidence type="ECO:0000256" key="2">
    <source>
        <dbReference type="ARBA" id="ARBA00012438"/>
    </source>
</evidence>
<dbReference type="PROSITE" id="PS50109">
    <property type="entry name" value="HIS_KIN"/>
    <property type="match status" value="1"/>
</dbReference>
<dbReference type="RefSeq" id="WP_013163566.1">
    <property type="nucleotide sequence ID" value="NC_014216.1"/>
</dbReference>
<dbReference type="Proteomes" id="UP000001508">
    <property type="component" value="Chromosome"/>
</dbReference>
<dbReference type="GO" id="GO:0005524">
    <property type="term" value="F:ATP binding"/>
    <property type="evidence" value="ECO:0007669"/>
    <property type="project" value="UniProtKB-KW"/>
</dbReference>
<dbReference type="eggNOG" id="COG2205">
    <property type="taxonomic scope" value="Bacteria"/>
</dbReference>
<dbReference type="GO" id="GO:0000155">
    <property type="term" value="F:phosphorelay sensor kinase activity"/>
    <property type="evidence" value="ECO:0007669"/>
    <property type="project" value="InterPro"/>
</dbReference>
<name>D6Z3B3_DESAT</name>
<reference evidence="14" key="1">
    <citation type="submission" date="2010-02" db="EMBL/GenBank/DDBJ databases">
        <title>Complete sequence of Desulfurivibrio alkaliphilus AHT2.</title>
        <authorList>
            <consortium name="US DOE Joint Genome Institute"/>
            <person name="Pitluck S."/>
            <person name="Chertkov O."/>
            <person name="Detter J.C."/>
            <person name="Han C."/>
            <person name="Tapia R."/>
            <person name="Larimer F."/>
            <person name="Land M."/>
            <person name="Hauser L."/>
            <person name="Kyrpides N."/>
            <person name="Mikhailova N."/>
            <person name="Sorokin D.Y."/>
            <person name="Muyzer G."/>
            <person name="Woyke T."/>
        </authorList>
    </citation>
    <scope>NUCLEOTIDE SEQUENCE [LARGE SCALE GENOMIC DNA]</scope>
    <source>
        <strain evidence="14">DSM 19089 / UNIQEM U267 / AHT2</strain>
    </source>
</reference>
<dbReference type="Gene3D" id="1.10.287.130">
    <property type="match status" value="1"/>
</dbReference>
<dbReference type="SUPFAM" id="SSF55874">
    <property type="entry name" value="ATPase domain of HSP90 chaperone/DNA topoisomerase II/histidine kinase"/>
    <property type="match status" value="1"/>
</dbReference>
<evidence type="ECO:0000256" key="7">
    <source>
        <dbReference type="ARBA" id="ARBA00022840"/>
    </source>
</evidence>
<dbReference type="Pfam" id="PF00072">
    <property type="entry name" value="Response_reg"/>
    <property type="match status" value="1"/>
</dbReference>
<keyword evidence="4 13" id="KW-0808">Transferase</keyword>
<keyword evidence="7" id="KW-0067">ATP-binding</keyword>
<dbReference type="CDD" id="cd00082">
    <property type="entry name" value="HisKA"/>
    <property type="match status" value="1"/>
</dbReference>
<keyword evidence="6 13" id="KW-0418">Kinase</keyword>
<dbReference type="AlphaFoldDB" id="D6Z3B3"/>
<dbReference type="InterPro" id="IPR005467">
    <property type="entry name" value="His_kinase_dom"/>
</dbReference>
<dbReference type="SMART" id="SM00388">
    <property type="entry name" value="HisKA"/>
    <property type="match status" value="1"/>
</dbReference>
<evidence type="ECO:0000313" key="14">
    <source>
        <dbReference type="Proteomes" id="UP000001508"/>
    </source>
</evidence>
<evidence type="ECO:0000256" key="5">
    <source>
        <dbReference type="ARBA" id="ARBA00022741"/>
    </source>
</evidence>
<dbReference type="SMART" id="SM00448">
    <property type="entry name" value="REC"/>
    <property type="match status" value="1"/>
</dbReference>
<dbReference type="CDD" id="cd17546">
    <property type="entry name" value="REC_hyHK_CKI1_RcsC-like"/>
    <property type="match status" value="1"/>
</dbReference>
<keyword evidence="5" id="KW-0547">Nucleotide-binding</keyword>
<evidence type="ECO:0000256" key="9">
    <source>
        <dbReference type="PROSITE-ProRule" id="PRU00169"/>
    </source>
</evidence>
<dbReference type="Pfam" id="PF02518">
    <property type="entry name" value="HATPase_c"/>
    <property type="match status" value="1"/>
</dbReference>
<dbReference type="EMBL" id="CP001940">
    <property type="protein sequence ID" value="ADH86038.1"/>
    <property type="molecule type" value="Genomic_DNA"/>
</dbReference>
<feature type="domain" description="Response regulatory" evidence="12">
    <location>
        <begin position="466"/>
        <end position="596"/>
    </location>
</feature>
<dbReference type="InterPro" id="IPR003661">
    <property type="entry name" value="HisK_dim/P_dom"/>
</dbReference>
<dbReference type="FunCoup" id="D6Z3B3">
    <property type="interactions" value="173"/>
</dbReference>
<accession>D6Z3B3</accession>
<dbReference type="CDD" id="cd16922">
    <property type="entry name" value="HATPase_EvgS-ArcB-TorS-like"/>
    <property type="match status" value="1"/>
</dbReference>
<dbReference type="InterPro" id="IPR036097">
    <property type="entry name" value="HisK_dim/P_sf"/>
</dbReference>
<evidence type="ECO:0000256" key="4">
    <source>
        <dbReference type="ARBA" id="ARBA00022679"/>
    </source>
</evidence>
<sequence length="597" mass="65200">MIDSDFTEIFGELLGEHDAEEELLAAVAALVPGSGLLLLTEDGTRLRAGIPLELSADQETALRADLSQVAATAPRSAPVLSSPAAQRTQTGWVYALTVQRFAGVLFWLIPGTVNLVAEPAGAFLLHNTLLYALGEQDRQEMAAQEGQFRSQIEVLKRQHGRLIEDNYRQYSINREKEQEYARTLESEIARQTAELRKANARLEESSRLKSEFLANMSHELRTPMNAITGFAQLLADTSLDTTQQEYCRTIRQSSATLLALINDILDLAKIEAGRLELEIVAFDLDELLESVAAMFSLSIREKGIAIQVRRDQGLPRAYLGDSHRLRQVLTNLVGNAVKFTESGGVELLVESVAPPEAARQEQWLRFVVRDSGIGIPPHRLEAIFEKFTQADGSTTRRFGGTGLGLAICRQLVELMGGRIEVESLEGQGSCFSFTIGLSAVEAADLAAAPAPAAPAPGRWPEAGGRRVLLVEDNPVNQRLASLMISKQGCEVAVAADGLEALARLREEKFDLVLMDVQMPRLDGLAATREIRLIEKDLERRGEYASLAGGRGPIRIVGLTAHARSEDEQACYAAGMDDFLSKPIVREKLLEVLSGPVA</sequence>
<dbReference type="HOGENOM" id="CLU_000445_114_15_7"/>